<dbReference type="EMBL" id="JAWXYG010000002">
    <property type="protein sequence ID" value="KAK4282910.1"/>
    <property type="molecule type" value="Genomic_DNA"/>
</dbReference>
<feature type="domain" description="GTD-binding" evidence="7">
    <location>
        <begin position="486"/>
        <end position="584"/>
    </location>
</feature>
<reference evidence="8" key="1">
    <citation type="submission" date="2023-10" db="EMBL/GenBank/DDBJ databases">
        <title>Chromosome-level genome of the transformable northern wattle, Acacia crassicarpa.</title>
        <authorList>
            <person name="Massaro I."/>
            <person name="Sinha N.R."/>
            <person name="Poethig S."/>
            <person name="Leichty A.R."/>
        </authorList>
    </citation>
    <scope>NUCLEOTIDE SEQUENCE</scope>
    <source>
        <strain evidence="8">Acra3RX</strain>
        <tissue evidence="8">Leaf</tissue>
    </source>
</reference>
<comment type="subcellular location">
    <subcellularLocation>
        <location evidence="1">Membrane</location>
        <topology evidence="1">Single-pass membrane protein</topology>
    </subcellularLocation>
</comment>
<dbReference type="Pfam" id="PF04576">
    <property type="entry name" value="Zein-binding"/>
    <property type="match status" value="1"/>
</dbReference>
<keyword evidence="3" id="KW-1133">Transmembrane helix</keyword>
<evidence type="ECO:0000313" key="8">
    <source>
        <dbReference type="EMBL" id="KAK4282910.1"/>
    </source>
</evidence>
<dbReference type="InterPro" id="IPR007656">
    <property type="entry name" value="GTD-bd"/>
</dbReference>
<evidence type="ECO:0000259" key="7">
    <source>
        <dbReference type="PROSITE" id="PS51775"/>
    </source>
</evidence>
<comment type="caution">
    <text evidence="8">The sequence shown here is derived from an EMBL/GenBank/DDBJ whole genome shotgun (WGS) entry which is preliminary data.</text>
</comment>
<evidence type="ECO:0000256" key="1">
    <source>
        <dbReference type="ARBA" id="ARBA00004167"/>
    </source>
</evidence>
<dbReference type="AlphaFoldDB" id="A0AAE1N5C8"/>
<dbReference type="InterPro" id="IPR039306">
    <property type="entry name" value="MYOB"/>
</dbReference>
<dbReference type="PANTHER" id="PTHR31448:SF32">
    <property type="entry name" value="MYOSIN-BINDING PROTEIN 1"/>
    <property type="match status" value="1"/>
</dbReference>
<evidence type="ECO:0000256" key="2">
    <source>
        <dbReference type="ARBA" id="ARBA00022692"/>
    </source>
</evidence>
<dbReference type="Proteomes" id="UP001293593">
    <property type="component" value="Unassembled WGS sequence"/>
</dbReference>
<dbReference type="PROSITE" id="PS51775">
    <property type="entry name" value="GTD_BINDING"/>
    <property type="match status" value="1"/>
</dbReference>
<sequence length="784" mass="87227">MAAAGISSANSHNLSAGVTAALASALLEWLLISFLFVDALFSFIITKFAYSCKLQIPCLLCSRLDHVLGKEKKGYYWDLICSGHKLEISTVILCRAHDKLVNVHGMCEDCLFSFANVNKSNSENYRLLLGKLGEGSRTPYDQDPLLDDHKISLSTTKHCSCCDEPMVYGGNDPRLVLTKSARSEATEFDIPSSSGDVGTNFHEKRTSKPPLSVRTTHRRRISQIDPLSHVGYTELKITSDSESEVALSDDDETHDTKEDIDVQCVQREPRVIHLNEDLASEKPIGSASPRKPSMESEPVMHSEYTNIHGSKSAAATTVESSIETCDDLTNCKVGLTSEQRSTSTTGDDEIIKPDIKRTTSEAGFVLGENGQQYPNLLDLGDAYKLAVSNRGRQLSGMLAEQWLGKDSSRISEDLKILLSQLSAARGTDPSVNDLSPRLSVNSDEAKTSDASNSAGIQILQKRVSLERNESGLSLDGSIVSEIEGESVVDRLKRQVDLDRKLMSALYKELEEERNASAVAANQALAMITRLQEEKATLHMEALQYLRMMEEQSEYETETLQKANSLLAEKERELVDLEAALEYFRKKYPDESMLEQLTQTSSDMKVKDIGLDQPQSSRVENSESIHCSSDKAEELTIALEEKNIDPVKNPQLEPDNERLYILKEFMKLEKQVYGFLNVHQPTDNSINSESHENCGKFVDNQPMQDSVSSSDKPPVCEENGKLGCDVIGRLRVLEAEQRFLEHTISILSNREEGLELLREIVDHLQQLRKIGIREIDQPDISGCTL</sequence>
<evidence type="ECO:0000313" key="9">
    <source>
        <dbReference type="Proteomes" id="UP001293593"/>
    </source>
</evidence>
<accession>A0AAE1N5C8</accession>
<feature type="compositionally biased region" description="Polar residues" evidence="6">
    <location>
        <begin position="429"/>
        <end position="451"/>
    </location>
</feature>
<evidence type="ECO:0000256" key="5">
    <source>
        <dbReference type="SAM" id="Coils"/>
    </source>
</evidence>
<feature type="region of interest" description="Disordered" evidence="6">
    <location>
        <begin position="188"/>
        <end position="215"/>
    </location>
</feature>
<keyword evidence="5" id="KW-0175">Coiled coil</keyword>
<evidence type="ECO:0000256" key="4">
    <source>
        <dbReference type="ARBA" id="ARBA00023136"/>
    </source>
</evidence>
<keyword evidence="4" id="KW-0472">Membrane</keyword>
<dbReference type="PANTHER" id="PTHR31448">
    <property type="entry name" value="MYOSIN-BINDING PROTEIN 2"/>
    <property type="match status" value="1"/>
</dbReference>
<feature type="region of interest" description="Disordered" evidence="6">
    <location>
        <begin position="426"/>
        <end position="451"/>
    </location>
</feature>
<proteinExistence type="predicted"/>
<dbReference type="GO" id="GO:0080115">
    <property type="term" value="F:myosin XI tail binding"/>
    <property type="evidence" value="ECO:0007669"/>
    <property type="project" value="UniProtKB-ARBA"/>
</dbReference>
<keyword evidence="2" id="KW-0812">Transmembrane</keyword>
<name>A0AAE1N5C8_9FABA</name>
<evidence type="ECO:0000256" key="6">
    <source>
        <dbReference type="SAM" id="MobiDB-lite"/>
    </source>
</evidence>
<dbReference type="GO" id="GO:0016020">
    <property type="term" value="C:membrane"/>
    <property type="evidence" value="ECO:0007669"/>
    <property type="project" value="UniProtKB-SubCell"/>
</dbReference>
<evidence type="ECO:0000256" key="3">
    <source>
        <dbReference type="ARBA" id="ARBA00022989"/>
    </source>
</evidence>
<keyword evidence="9" id="KW-1185">Reference proteome</keyword>
<feature type="coiled-coil region" evidence="5">
    <location>
        <begin position="559"/>
        <end position="586"/>
    </location>
</feature>
<gene>
    <name evidence="8" type="ORF">QN277_014232</name>
</gene>
<protein>
    <recommendedName>
        <fullName evidence="7">GTD-binding domain-containing protein</fullName>
    </recommendedName>
</protein>
<organism evidence="8 9">
    <name type="scientific">Acacia crassicarpa</name>
    <name type="common">northern wattle</name>
    <dbReference type="NCBI Taxonomy" id="499986"/>
    <lineage>
        <taxon>Eukaryota</taxon>
        <taxon>Viridiplantae</taxon>
        <taxon>Streptophyta</taxon>
        <taxon>Embryophyta</taxon>
        <taxon>Tracheophyta</taxon>
        <taxon>Spermatophyta</taxon>
        <taxon>Magnoliopsida</taxon>
        <taxon>eudicotyledons</taxon>
        <taxon>Gunneridae</taxon>
        <taxon>Pentapetalae</taxon>
        <taxon>rosids</taxon>
        <taxon>fabids</taxon>
        <taxon>Fabales</taxon>
        <taxon>Fabaceae</taxon>
        <taxon>Caesalpinioideae</taxon>
        <taxon>mimosoid clade</taxon>
        <taxon>Acacieae</taxon>
        <taxon>Acacia</taxon>
    </lineage>
</organism>